<dbReference type="Gene3D" id="3.30.70.100">
    <property type="match status" value="1"/>
</dbReference>
<dbReference type="InterPro" id="IPR020456">
    <property type="entry name" value="Acylphosphatase"/>
</dbReference>
<evidence type="ECO:0000256" key="6">
    <source>
        <dbReference type="RuleBase" id="RU004168"/>
    </source>
</evidence>
<comment type="catalytic activity">
    <reaction evidence="3 4 5">
        <text>an acyl phosphate + H2O = a carboxylate + phosphate + H(+)</text>
        <dbReference type="Rhea" id="RHEA:14965"/>
        <dbReference type="ChEBI" id="CHEBI:15377"/>
        <dbReference type="ChEBI" id="CHEBI:15378"/>
        <dbReference type="ChEBI" id="CHEBI:29067"/>
        <dbReference type="ChEBI" id="CHEBI:43474"/>
        <dbReference type="ChEBI" id="CHEBI:59918"/>
        <dbReference type="EC" id="3.6.1.7"/>
    </reaction>
</comment>
<comment type="similarity">
    <text evidence="1 6">Belongs to the acylphosphatase family.</text>
</comment>
<dbReference type="InterPro" id="IPR001792">
    <property type="entry name" value="Acylphosphatase-like_dom"/>
</dbReference>
<accession>A0A1G1XPY8</accession>
<protein>
    <recommendedName>
        <fullName evidence="2 4">Acylphosphatase</fullName>
        <ecNumber evidence="2 4">3.6.1.7</ecNumber>
    </recommendedName>
</protein>
<dbReference type="PROSITE" id="PS00150">
    <property type="entry name" value="ACYLPHOSPHATASE_1"/>
    <property type="match status" value="1"/>
</dbReference>
<feature type="non-terminal residue" evidence="8">
    <location>
        <position position="76"/>
    </location>
</feature>
<dbReference type="AlphaFoldDB" id="A0A1G1XPY8"/>
<evidence type="ECO:0000256" key="3">
    <source>
        <dbReference type="ARBA" id="ARBA00047645"/>
    </source>
</evidence>
<evidence type="ECO:0000313" key="9">
    <source>
        <dbReference type="Proteomes" id="UP000176260"/>
    </source>
</evidence>
<proteinExistence type="inferred from homology"/>
<sequence>MSEKAAINLMINGRVQGVFFRLKTKEEADKLGLTGWVKNNGDGSVECLAEGDTDKLEQLIDWCKKGPQHAKVDSVT</sequence>
<feature type="active site" evidence="4">
    <location>
        <position position="21"/>
    </location>
</feature>
<dbReference type="PROSITE" id="PS00151">
    <property type="entry name" value="ACYLPHOSPHATASE_2"/>
    <property type="match status" value="1"/>
</dbReference>
<dbReference type="PANTHER" id="PTHR47268:SF4">
    <property type="entry name" value="ACYLPHOSPHATASE"/>
    <property type="match status" value="1"/>
</dbReference>
<evidence type="ECO:0000256" key="4">
    <source>
        <dbReference type="PROSITE-ProRule" id="PRU00520"/>
    </source>
</evidence>
<dbReference type="GO" id="GO:0003998">
    <property type="term" value="F:acylphosphatase activity"/>
    <property type="evidence" value="ECO:0007669"/>
    <property type="project" value="UniProtKB-EC"/>
</dbReference>
<dbReference type="EC" id="3.6.1.7" evidence="2 4"/>
<evidence type="ECO:0000256" key="2">
    <source>
        <dbReference type="ARBA" id="ARBA00012150"/>
    </source>
</evidence>
<dbReference type="InterPro" id="IPR036046">
    <property type="entry name" value="Acylphosphatase-like_dom_sf"/>
</dbReference>
<evidence type="ECO:0000256" key="1">
    <source>
        <dbReference type="ARBA" id="ARBA00005614"/>
    </source>
</evidence>
<dbReference type="SUPFAM" id="SSF54975">
    <property type="entry name" value="Acylphosphatase/BLUF domain-like"/>
    <property type="match status" value="1"/>
</dbReference>
<reference evidence="8 9" key="1">
    <citation type="journal article" date="2016" name="Nat. Commun.">
        <title>Thousands of microbial genomes shed light on interconnected biogeochemical processes in an aquifer system.</title>
        <authorList>
            <person name="Anantharaman K."/>
            <person name="Brown C.T."/>
            <person name="Hug L.A."/>
            <person name="Sharon I."/>
            <person name="Castelle C.J."/>
            <person name="Probst A.J."/>
            <person name="Thomas B.C."/>
            <person name="Singh A."/>
            <person name="Wilkins M.J."/>
            <person name="Karaoz U."/>
            <person name="Brodie E.L."/>
            <person name="Williams K.H."/>
            <person name="Hubbard S.S."/>
            <person name="Banfield J.F."/>
        </authorList>
    </citation>
    <scope>NUCLEOTIDE SEQUENCE [LARGE SCALE GENOMIC DNA]</scope>
</reference>
<gene>
    <name evidence="8" type="ORF">A2Y67_04200</name>
</gene>
<evidence type="ECO:0000313" key="8">
    <source>
        <dbReference type="EMBL" id="OGY42088.1"/>
    </source>
</evidence>
<dbReference type="EMBL" id="MHIA01000018">
    <property type="protein sequence ID" value="OGY42088.1"/>
    <property type="molecule type" value="Genomic_DNA"/>
</dbReference>
<evidence type="ECO:0000256" key="5">
    <source>
        <dbReference type="RuleBase" id="RU000553"/>
    </source>
</evidence>
<feature type="active site" evidence="4">
    <location>
        <position position="39"/>
    </location>
</feature>
<dbReference type="PANTHER" id="PTHR47268">
    <property type="entry name" value="ACYLPHOSPHATASE"/>
    <property type="match status" value="1"/>
</dbReference>
<dbReference type="Pfam" id="PF00708">
    <property type="entry name" value="Acylphosphatase"/>
    <property type="match status" value="1"/>
</dbReference>
<comment type="caution">
    <text evidence="8">The sequence shown here is derived from an EMBL/GenBank/DDBJ whole genome shotgun (WGS) entry which is preliminary data.</text>
</comment>
<name>A0A1G1XPY8_9BACT</name>
<keyword evidence="4 5" id="KW-0378">Hydrolase</keyword>
<dbReference type="PROSITE" id="PS51160">
    <property type="entry name" value="ACYLPHOSPHATASE_3"/>
    <property type="match status" value="1"/>
</dbReference>
<dbReference type="InterPro" id="IPR017968">
    <property type="entry name" value="Acylphosphatase_CS"/>
</dbReference>
<feature type="domain" description="Acylphosphatase-like" evidence="7">
    <location>
        <begin position="6"/>
        <end position="76"/>
    </location>
</feature>
<dbReference type="Proteomes" id="UP000176260">
    <property type="component" value="Unassembled WGS sequence"/>
</dbReference>
<dbReference type="PRINTS" id="PR00112">
    <property type="entry name" value="ACYLPHPHTASE"/>
</dbReference>
<evidence type="ECO:0000259" key="7">
    <source>
        <dbReference type="PROSITE" id="PS51160"/>
    </source>
</evidence>
<organism evidence="8 9">
    <name type="scientific">Candidatus Buchananbacteria bacterium RBG_13_39_9</name>
    <dbReference type="NCBI Taxonomy" id="1797531"/>
    <lineage>
        <taxon>Bacteria</taxon>
        <taxon>Candidatus Buchananiibacteriota</taxon>
    </lineage>
</organism>